<sequence length="66" mass="7421">MNDDNTPFIAGALALEFLFCSSGNYPTPPTRYTLVGANLIEFNFSVKEDRALFSPQKYRKIGTRES</sequence>
<organism evidence="1 2">
    <name type="scientific">Psilocybe cyanescens</name>
    <dbReference type="NCBI Taxonomy" id="93625"/>
    <lineage>
        <taxon>Eukaryota</taxon>
        <taxon>Fungi</taxon>
        <taxon>Dikarya</taxon>
        <taxon>Basidiomycota</taxon>
        <taxon>Agaricomycotina</taxon>
        <taxon>Agaricomycetes</taxon>
        <taxon>Agaricomycetidae</taxon>
        <taxon>Agaricales</taxon>
        <taxon>Agaricineae</taxon>
        <taxon>Strophariaceae</taxon>
        <taxon>Psilocybe</taxon>
    </lineage>
</organism>
<dbReference type="EMBL" id="NHYD01002192">
    <property type="protein sequence ID" value="PPQ87868.1"/>
    <property type="molecule type" value="Genomic_DNA"/>
</dbReference>
<name>A0A409XAP6_PSICY</name>
<accession>A0A409XAP6</accession>
<dbReference type="Proteomes" id="UP000283269">
    <property type="component" value="Unassembled WGS sequence"/>
</dbReference>
<protein>
    <submittedName>
        <fullName evidence="1">Uncharacterized protein</fullName>
    </submittedName>
</protein>
<keyword evidence="2" id="KW-1185">Reference proteome</keyword>
<evidence type="ECO:0000313" key="1">
    <source>
        <dbReference type="EMBL" id="PPQ87868.1"/>
    </source>
</evidence>
<dbReference type="AlphaFoldDB" id="A0A409XAP6"/>
<proteinExistence type="predicted"/>
<reference evidence="1 2" key="1">
    <citation type="journal article" date="2018" name="Evol. Lett.">
        <title>Horizontal gene cluster transfer increased hallucinogenic mushroom diversity.</title>
        <authorList>
            <person name="Reynolds H.T."/>
            <person name="Vijayakumar V."/>
            <person name="Gluck-Thaler E."/>
            <person name="Korotkin H.B."/>
            <person name="Matheny P.B."/>
            <person name="Slot J.C."/>
        </authorList>
    </citation>
    <scope>NUCLEOTIDE SEQUENCE [LARGE SCALE GENOMIC DNA]</scope>
    <source>
        <strain evidence="1 2">2631</strain>
    </source>
</reference>
<dbReference type="InParanoid" id="A0A409XAP6"/>
<gene>
    <name evidence="1" type="ORF">CVT25_000774</name>
</gene>
<evidence type="ECO:0000313" key="2">
    <source>
        <dbReference type="Proteomes" id="UP000283269"/>
    </source>
</evidence>
<comment type="caution">
    <text evidence="1">The sequence shown here is derived from an EMBL/GenBank/DDBJ whole genome shotgun (WGS) entry which is preliminary data.</text>
</comment>